<evidence type="ECO:0000313" key="4">
    <source>
        <dbReference type="Proteomes" id="UP000287171"/>
    </source>
</evidence>
<accession>A0A402B8J4</accession>
<dbReference type="SUPFAM" id="SSF55961">
    <property type="entry name" value="Bet v1-like"/>
    <property type="match status" value="1"/>
</dbReference>
<name>A0A402B8J4_9CHLR</name>
<sequence>MEAVVITQSIVIQAERSRVWRAITMPEHIAKWFQPIHFERFAIGEAVTFDRGAKGSIAIIEPVDRFGFHGQIALSHPAQTLVIFTLETVPEGTRLTVTEQGFEALPEEMRESYFKGNIQGWEKVLSNLTAYILAGHHD</sequence>
<comment type="caution">
    <text evidence="3">The sequence shown here is derived from an EMBL/GenBank/DDBJ whole genome shotgun (WGS) entry which is preliminary data.</text>
</comment>
<feature type="domain" description="Activator of Hsp90 ATPase homologue 1/2-like C-terminal" evidence="2">
    <location>
        <begin position="14"/>
        <end position="131"/>
    </location>
</feature>
<evidence type="ECO:0000259" key="2">
    <source>
        <dbReference type="Pfam" id="PF08327"/>
    </source>
</evidence>
<dbReference type="EMBL" id="BIFT01000001">
    <property type="protein sequence ID" value="GCE27649.1"/>
    <property type="molecule type" value="Genomic_DNA"/>
</dbReference>
<dbReference type="RefSeq" id="WP_126627965.1">
    <property type="nucleotide sequence ID" value="NZ_BIFT01000001.1"/>
</dbReference>
<gene>
    <name evidence="3" type="ORF">KDA_31330</name>
</gene>
<reference evidence="4" key="1">
    <citation type="submission" date="2018-12" db="EMBL/GenBank/DDBJ databases">
        <title>Tengunoibacter tsumagoiensis gen. nov., sp. nov., Dictyobacter kobayashii sp. nov., D. alpinus sp. nov., and D. joshuensis sp. nov. and description of Dictyobacteraceae fam. nov. within the order Ktedonobacterales isolated from Tengu-no-mugimeshi.</title>
        <authorList>
            <person name="Wang C.M."/>
            <person name="Zheng Y."/>
            <person name="Sakai Y."/>
            <person name="Toyoda A."/>
            <person name="Minakuchi Y."/>
            <person name="Abe K."/>
            <person name="Yokota A."/>
            <person name="Yabe S."/>
        </authorList>
    </citation>
    <scope>NUCLEOTIDE SEQUENCE [LARGE SCALE GENOMIC DNA]</scope>
    <source>
        <strain evidence="4">Uno16</strain>
    </source>
</reference>
<dbReference type="InterPro" id="IPR013538">
    <property type="entry name" value="ASHA1/2-like_C"/>
</dbReference>
<dbReference type="Gene3D" id="3.30.530.20">
    <property type="match status" value="1"/>
</dbReference>
<proteinExistence type="inferred from homology"/>
<protein>
    <recommendedName>
        <fullName evidence="2">Activator of Hsp90 ATPase homologue 1/2-like C-terminal domain-containing protein</fullName>
    </recommendedName>
</protein>
<organism evidence="3 4">
    <name type="scientific">Dictyobacter alpinus</name>
    <dbReference type="NCBI Taxonomy" id="2014873"/>
    <lineage>
        <taxon>Bacteria</taxon>
        <taxon>Bacillati</taxon>
        <taxon>Chloroflexota</taxon>
        <taxon>Ktedonobacteria</taxon>
        <taxon>Ktedonobacterales</taxon>
        <taxon>Dictyobacteraceae</taxon>
        <taxon>Dictyobacter</taxon>
    </lineage>
</organism>
<evidence type="ECO:0000256" key="1">
    <source>
        <dbReference type="ARBA" id="ARBA00006817"/>
    </source>
</evidence>
<dbReference type="InterPro" id="IPR023393">
    <property type="entry name" value="START-like_dom_sf"/>
</dbReference>
<comment type="similarity">
    <text evidence="1">Belongs to the AHA1 family.</text>
</comment>
<evidence type="ECO:0000313" key="3">
    <source>
        <dbReference type="EMBL" id="GCE27649.1"/>
    </source>
</evidence>
<dbReference type="Pfam" id="PF08327">
    <property type="entry name" value="AHSA1"/>
    <property type="match status" value="1"/>
</dbReference>
<dbReference type="AlphaFoldDB" id="A0A402B8J4"/>
<dbReference type="Proteomes" id="UP000287171">
    <property type="component" value="Unassembled WGS sequence"/>
</dbReference>
<keyword evidence="4" id="KW-1185">Reference proteome</keyword>
<dbReference type="OrthoDB" id="2580049at2"/>